<dbReference type="Proteomes" id="UP001143328">
    <property type="component" value="Unassembled WGS sequence"/>
</dbReference>
<evidence type="ECO:0000313" key="2">
    <source>
        <dbReference type="EMBL" id="GLK90014.1"/>
    </source>
</evidence>
<feature type="domain" description="HTH cro/C1-type" evidence="1">
    <location>
        <begin position="28"/>
        <end position="83"/>
    </location>
</feature>
<sequence>MSNLLDMAKEKIPIFPKEQKVLIAFGERIRLARLRRNMSAETMAARASCSRMTLHKAELGSPSVAFGTYLRILAALHLSEDINLLARDDEVGRRLQDLELPRRRVRKNG</sequence>
<dbReference type="GO" id="GO:0003677">
    <property type="term" value="F:DNA binding"/>
    <property type="evidence" value="ECO:0007669"/>
    <property type="project" value="InterPro"/>
</dbReference>
<evidence type="ECO:0000259" key="1">
    <source>
        <dbReference type="SMART" id="SM00530"/>
    </source>
</evidence>
<organism evidence="2 3">
    <name type="scientific">Pseudomonas turukhanskensis</name>
    <dbReference type="NCBI Taxonomy" id="1806536"/>
    <lineage>
        <taxon>Bacteria</taxon>
        <taxon>Pseudomonadati</taxon>
        <taxon>Pseudomonadota</taxon>
        <taxon>Gammaproteobacteria</taxon>
        <taxon>Pseudomonadales</taxon>
        <taxon>Pseudomonadaceae</taxon>
        <taxon>Pseudomonas</taxon>
    </lineage>
</organism>
<dbReference type="InterPro" id="IPR010982">
    <property type="entry name" value="Lambda_DNA-bd_dom_sf"/>
</dbReference>
<dbReference type="EMBL" id="BSFN01000008">
    <property type="protein sequence ID" value="GLK90014.1"/>
    <property type="molecule type" value="Genomic_DNA"/>
</dbReference>
<dbReference type="InterPro" id="IPR001387">
    <property type="entry name" value="Cro/C1-type_HTH"/>
</dbReference>
<gene>
    <name evidence="2" type="ORF">GCM10017655_30760</name>
</gene>
<reference evidence="2" key="2">
    <citation type="submission" date="2023-01" db="EMBL/GenBank/DDBJ databases">
        <authorList>
            <person name="Sun Q."/>
            <person name="Evtushenko L."/>
        </authorList>
    </citation>
    <scope>NUCLEOTIDE SEQUENCE</scope>
    <source>
        <strain evidence="2">VKM B-2935</strain>
    </source>
</reference>
<name>A0A9W6K8H1_9PSED</name>
<dbReference type="SUPFAM" id="SSF47413">
    <property type="entry name" value="lambda repressor-like DNA-binding domains"/>
    <property type="match status" value="1"/>
</dbReference>
<dbReference type="SMART" id="SM00530">
    <property type="entry name" value="HTH_XRE"/>
    <property type="match status" value="1"/>
</dbReference>
<keyword evidence="3" id="KW-1185">Reference proteome</keyword>
<dbReference type="Gene3D" id="1.10.260.40">
    <property type="entry name" value="lambda repressor-like DNA-binding domains"/>
    <property type="match status" value="1"/>
</dbReference>
<dbReference type="CDD" id="cd00093">
    <property type="entry name" value="HTH_XRE"/>
    <property type="match status" value="1"/>
</dbReference>
<proteinExistence type="predicted"/>
<comment type="caution">
    <text evidence="2">The sequence shown here is derived from an EMBL/GenBank/DDBJ whole genome shotgun (WGS) entry which is preliminary data.</text>
</comment>
<reference evidence="2" key="1">
    <citation type="journal article" date="2014" name="Int. J. Syst. Evol. Microbiol.">
        <title>Complete genome sequence of Corynebacterium casei LMG S-19264T (=DSM 44701T), isolated from a smear-ripened cheese.</title>
        <authorList>
            <consortium name="US DOE Joint Genome Institute (JGI-PGF)"/>
            <person name="Walter F."/>
            <person name="Albersmeier A."/>
            <person name="Kalinowski J."/>
            <person name="Ruckert C."/>
        </authorList>
    </citation>
    <scope>NUCLEOTIDE SEQUENCE</scope>
    <source>
        <strain evidence="2">VKM B-2935</strain>
    </source>
</reference>
<protein>
    <submittedName>
        <fullName evidence="2">Transcriptional regulator</fullName>
    </submittedName>
</protein>
<accession>A0A9W6K8H1</accession>
<evidence type="ECO:0000313" key="3">
    <source>
        <dbReference type="Proteomes" id="UP001143328"/>
    </source>
</evidence>
<dbReference type="Pfam" id="PF13560">
    <property type="entry name" value="HTH_31"/>
    <property type="match status" value="1"/>
</dbReference>
<dbReference type="AlphaFoldDB" id="A0A9W6K8H1"/>